<evidence type="ECO:0000313" key="3">
    <source>
        <dbReference type="EMBL" id="MFA9459418.1"/>
    </source>
</evidence>
<name>A0ABV4TQ17_9GAMM</name>
<accession>A0ABV4TQ17</accession>
<feature type="compositionally biased region" description="Basic and acidic residues" evidence="1">
    <location>
        <begin position="351"/>
        <end position="364"/>
    </location>
</feature>
<feature type="chain" id="PRO_5047105321" evidence="2">
    <location>
        <begin position="27"/>
        <end position="371"/>
    </location>
</feature>
<sequence length="371" mass="40916">MHSYPLRTLCALLALAMAGLAAPVPAAQVEGLYRAEVGSADLVLLDAYDGEELAPAFDSRQARREALMRAALARVLIRLSGTSQVAADPLVQAELLASAEGFVNRYQFVGSGSSQPRLRVQFNGQAVREALWKTGWPVWGRYRPGVVVWVAQRGAGGLNLASPDVAPELFKALRETAERYGLPLLVPLMDSMDRRRLSGRDLLFEDWNRIRSASERYDPDAVLLLRLGSPDSGSSNAEWVLRRNGEVRTFTTGGEGPEAAFRDGLKRILARLACDYAVFPGQPVTMQAAVDGIRDLQEYARVERGLARLAAIDSVTPVRVDGEQARFRFHFQGPVEGADHILGLLDLLEPRQRPDTEETEDRAPLHFTYRP</sequence>
<dbReference type="Proteomes" id="UP001575181">
    <property type="component" value="Unassembled WGS sequence"/>
</dbReference>
<feature type="signal peptide" evidence="2">
    <location>
        <begin position="1"/>
        <end position="26"/>
    </location>
</feature>
<dbReference type="EMBL" id="JBGUAW010000001">
    <property type="protein sequence ID" value="MFA9459418.1"/>
    <property type="molecule type" value="Genomic_DNA"/>
</dbReference>
<dbReference type="InterPro" id="IPR018642">
    <property type="entry name" value="DUF2066"/>
</dbReference>
<gene>
    <name evidence="3" type="ORF">ACERLL_01090</name>
</gene>
<protein>
    <submittedName>
        <fullName evidence="3">DUF2066 domain-containing protein</fullName>
    </submittedName>
</protein>
<keyword evidence="2" id="KW-0732">Signal</keyword>
<proteinExistence type="predicted"/>
<comment type="caution">
    <text evidence="3">The sequence shown here is derived from an EMBL/GenBank/DDBJ whole genome shotgun (WGS) entry which is preliminary data.</text>
</comment>
<feature type="region of interest" description="Disordered" evidence="1">
    <location>
        <begin position="351"/>
        <end position="371"/>
    </location>
</feature>
<keyword evidence="4" id="KW-1185">Reference proteome</keyword>
<evidence type="ECO:0000313" key="4">
    <source>
        <dbReference type="Proteomes" id="UP001575181"/>
    </source>
</evidence>
<reference evidence="3 4" key="1">
    <citation type="submission" date="2024-08" db="EMBL/GenBank/DDBJ databases">
        <title>Whole-genome sequencing of halo(alkali)philic microorganisms from hypersaline lakes.</title>
        <authorList>
            <person name="Sorokin D.Y."/>
            <person name="Merkel A.Y."/>
            <person name="Messina E."/>
            <person name="Yakimov M."/>
        </authorList>
    </citation>
    <scope>NUCLEOTIDE SEQUENCE [LARGE SCALE GENOMIC DNA]</scope>
    <source>
        <strain evidence="3 4">Cl-TMA</strain>
    </source>
</reference>
<organism evidence="3 4">
    <name type="scientific">Thiohalorhabdus methylotrophus</name>
    <dbReference type="NCBI Taxonomy" id="3242694"/>
    <lineage>
        <taxon>Bacteria</taxon>
        <taxon>Pseudomonadati</taxon>
        <taxon>Pseudomonadota</taxon>
        <taxon>Gammaproteobacteria</taxon>
        <taxon>Thiohalorhabdales</taxon>
        <taxon>Thiohalorhabdaceae</taxon>
        <taxon>Thiohalorhabdus</taxon>
    </lineage>
</organism>
<dbReference type="RefSeq" id="WP_373654203.1">
    <property type="nucleotide sequence ID" value="NZ_JBGUAW010000001.1"/>
</dbReference>
<evidence type="ECO:0000256" key="2">
    <source>
        <dbReference type="SAM" id="SignalP"/>
    </source>
</evidence>
<evidence type="ECO:0000256" key="1">
    <source>
        <dbReference type="SAM" id="MobiDB-lite"/>
    </source>
</evidence>
<dbReference type="Pfam" id="PF09839">
    <property type="entry name" value="DUF2066"/>
    <property type="match status" value="1"/>
</dbReference>